<feature type="transmembrane region" description="Helical" evidence="6">
    <location>
        <begin position="56"/>
        <end position="80"/>
    </location>
</feature>
<evidence type="ECO:0000313" key="7">
    <source>
        <dbReference type="EMBL" id="RAV16420.1"/>
    </source>
</evidence>
<protein>
    <recommendedName>
        <fullName evidence="9">DUF4870 domain-containing protein</fullName>
    </recommendedName>
</protein>
<evidence type="ECO:0000313" key="8">
    <source>
        <dbReference type="Proteomes" id="UP000250369"/>
    </source>
</evidence>
<organism evidence="7 8">
    <name type="scientific">Paenibacillus contaminans</name>
    <dbReference type="NCBI Taxonomy" id="450362"/>
    <lineage>
        <taxon>Bacteria</taxon>
        <taxon>Bacillati</taxon>
        <taxon>Bacillota</taxon>
        <taxon>Bacilli</taxon>
        <taxon>Bacillales</taxon>
        <taxon>Paenibacillaceae</taxon>
        <taxon>Paenibacillus</taxon>
    </lineage>
</organism>
<dbReference type="Pfam" id="PF09685">
    <property type="entry name" value="MamF_MmsF"/>
    <property type="match status" value="1"/>
</dbReference>
<sequence>MEKTSEVFKLEPNLQSPEPSDVQNNKGMAILAYILFFIPLLAAKDSKFAMYHANQGLLVFLGYLIVNVVLTIIPIIGWILLPFANLFVFILMIIGIINAANGQVKPLPLVGSISILK</sequence>
<dbReference type="Proteomes" id="UP000250369">
    <property type="component" value="Unassembled WGS sequence"/>
</dbReference>
<dbReference type="PANTHER" id="PTHR36460:SF1">
    <property type="entry name" value="UPF0132 DOMAIN PROTEIN (AFU_ORTHOLOGUE AFUA_3G10255)"/>
    <property type="match status" value="1"/>
</dbReference>
<accession>A0A329M957</accession>
<reference evidence="7 8" key="1">
    <citation type="journal article" date="2009" name="Int. J. Syst. Evol. Microbiol.">
        <title>Paenibacillus contaminans sp. nov., isolated from a contaminated laboratory plate.</title>
        <authorList>
            <person name="Chou J.H."/>
            <person name="Lee J.H."/>
            <person name="Lin M.C."/>
            <person name="Chang P.S."/>
            <person name="Arun A.B."/>
            <person name="Young C.C."/>
            <person name="Chen W.M."/>
        </authorList>
    </citation>
    <scope>NUCLEOTIDE SEQUENCE [LARGE SCALE GENOMIC DNA]</scope>
    <source>
        <strain evidence="7 8">CKOBP-6</strain>
    </source>
</reference>
<dbReference type="InterPro" id="IPR019109">
    <property type="entry name" value="MamF_MmsF"/>
</dbReference>
<evidence type="ECO:0000256" key="2">
    <source>
        <dbReference type="ARBA" id="ARBA00022692"/>
    </source>
</evidence>
<evidence type="ECO:0000256" key="6">
    <source>
        <dbReference type="SAM" id="Phobius"/>
    </source>
</evidence>
<dbReference type="GO" id="GO:0016020">
    <property type="term" value="C:membrane"/>
    <property type="evidence" value="ECO:0007669"/>
    <property type="project" value="UniProtKB-SubCell"/>
</dbReference>
<evidence type="ECO:0000256" key="4">
    <source>
        <dbReference type="ARBA" id="ARBA00023136"/>
    </source>
</evidence>
<evidence type="ECO:0000256" key="5">
    <source>
        <dbReference type="SAM" id="MobiDB-lite"/>
    </source>
</evidence>
<keyword evidence="3 6" id="KW-1133">Transmembrane helix</keyword>
<evidence type="ECO:0000256" key="3">
    <source>
        <dbReference type="ARBA" id="ARBA00022989"/>
    </source>
</evidence>
<dbReference type="AlphaFoldDB" id="A0A329M957"/>
<gene>
    <name evidence="7" type="ORF">DQG23_28820</name>
</gene>
<evidence type="ECO:0008006" key="9">
    <source>
        <dbReference type="Google" id="ProtNLM"/>
    </source>
</evidence>
<keyword evidence="8" id="KW-1185">Reference proteome</keyword>
<feature type="transmembrane region" description="Helical" evidence="6">
    <location>
        <begin position="27"/>
        <end position="44"/>
    </location>
</feature>
<proteinExistence type="predicted"/>
<evidence type="ECO:0000256" key="1">
    <source>
        <dbReference type="ARBA" id="ARBA00004141"/>
    </source>
</evidence>
<name>A0A329M957_9BACL</name>
<comment type="caution">
    <text evidence="7">The sequence shown here is derived from an EMBL/GenBank/DDBJ whole genome shotgun (WGS) entry which is preliminary data.</text>
</comment>
<comment type="subcellular location">
    <subcellularLocation>
        <location evidence="1">Membrane</location>
        <topology evidence="1">Multi-pass membrane protein</topology>
    </subcellularLocation>
</comment>
<feature type="compositionally biased region" description="Polar residues" evidence="5">
    <location>
        <begin position="13"/>
        <end position="22"/>
    </location>
</feature>
<dbReference type="PANTHER" id="PTHR36460">
    <property type="entry name" value="UPF0132 DOMAIN PROTEIN (AFU_ORTHOLOGUE AFUA_3G10255)"/>
    <property type="match status" value="1"/>
</dbReference>
<feature type="region of interest" description="Disordered" evidence="5">
    <location>
        <begin position="1"/>
        <end position="22"/>
    </location>
</feature>
<feature type="transmembrane region" description="Helical" evidence="6">
    <location>
        <begin position="86"/>
        <end position="104"/>
    </location>
</feature>
<dbReference type="OrthoDB" id="7595353at2"/>
<keyword evidence="2 6" id="KW-0812">Transmembrane</keyword>
<keyword evidence="4 6" id="KW-0472">Membrane</keyword>
<dbReference type="EMBL" id="QMFB01000021">
    <property type="protein sequence ID" value="RAV16420.1"/>
    <property type="molecule type" value="Genomic_DNA"/>
</dbReference>